<dbReference type="OrthoDB" id="262065at2759"/>
<dbReference type="InterPro" id="IPR056610">
    <property type="entry name" value="Elapor1/2_TNFR-like"/>
</dbReference>
<keyword evidence="2" id="KW-0472">Membrane</keyword>
<gene>
    <name evidence="5" type="ORF">ADEAN_000584000</name>
</gene>
<sequence length="1023" mass="112957">MVSHVFLVFLVICSLPSVYCRSCEEGDLVYKLSECDSFGERVQYATIPTNAGCDASEMHIPPSKVYKCDHIECNNGKYINAKTMTCEECKGGYYSPRFQTFKTFPVLPKEFSSYCFLEPCSPWVPSEGADYLHSGNQSLGSRGQTWWGGSSESVQSILSMPLEITEKEGGALLFEYRIESERNFDGLLIALNGTTITNTDADEVGSGSFFATGIFNEWRGANITLPYGKTVVLFIYYKDYNQAGEGGADRAFIRNIQIAGHSYSAGTECLMCPAGYYAGEGASHCTICPEGTFSEQGSAKCTPCPEGDWAPEGSRSCNSKGYCTLRDYVAIYTPCTANQTRTRRWKLVKSGCEPNDPSFDNVETVECAPCNPGMYRDENMKCISCGEGQYLNGKECAACEKGMAAIPSLHFKNGFDAIDDLNSLRVVQEQAVCRGELWECNRTEGGFELGVFTHADEDNSITYIRSIIHANADSSISNLTFYFDSRVNGYVKFKYGLLPESGNSAGTNISQARQLSCVLDGVHYPVDSKSLGIHEHFVHLNYSNRADPTGKALAEHSLRLCLFQEKGDTPVSLVITELEIFGDVQGGAEYCSLCPAGHSCSGKDPYFASCKEGEYQPNKSAASCLTCPENAISSFAAERCTPCVSGRASPSTCNCAVTVDSLSYNFNEATVVGRAFGLGVPFYRLDLDDEMGDLSNDERFYFSLCKPIEDLCPAGSAIACSRRNQNTGENYGQAYVNYTHVPYNGTEVLSMSSVDGSFSLLLECDVSVDADNGRVIEVYDVTRDRLTFKWQTPLGCPRCTSGSFTRYEDTTECPTRKRVFYRPTRGIQCIGDYTPPADFYERCGNSRILLKLLALVVVVCVCLGVYVYWLKKSKENLEHEYRQVAQNVSELRNYSPEDGIDVLDGVEDTGNQNSSFLDQVSSSFRSLFQGAFRRRPAPRYDYVREGVDYFDTEPPTHPPTTTTLPSTGAESENDAPVLVPNSALRRDGKKTKSSQNRRVMFSLDEDDMFDIPPPNPVQDNPPE</sequence>
<dbReference type="Gene3D" id="2.10.50.10">
    <property type="entry name" value="Tumor Necrosis Factor Receptor, subunit A, domain 2"/>
    <property type="match status" value="1"/>
</dbReference>
<feature type="signal peptide" evidence="3">
    <location>
        <begin position="1"/>
        <end position="20"/>
    </location>
</feature>
<keyword evidence="2" id="KW-0812">Transmembrane</keyword>
<feature type="transmembrane region" description="Helical" evidence="2">
    <location>
        <begin position="848"/>
        <end position="869"/>
    </location>
</feature>
<evidence type="ECO:0000259" key="4">
    <source>
        <dbReference type="Pfam" id="PF23091"/>
    </source>
</evidence>
<reference evidence="5 6" key="1">
    <citation type="submission" date="2020-08" db="EMBL/GenBank/DDBJ databases">
        <authorList>
            <person name="Newling K."/>
            <person name="Davey J."/>
            <person name="Forrester S."/>
        </authorList>
    </citation>
    <scope>NUCLEOTIDE SEQUENCE [LARGE SCALE GENOMIC DNA]</scope>
    <source>
        <strain evidence="6">Crithidia deanei Carvalho (ATCC PRA-265)</strain>
    </source>
</reference>
<protein>
    <recommendedName>
        <fullName evidence="4">Elapor1/2 TNF receptor-like domain-containing protein</fullName>
    </recommendedName>
</protein>
<dbReference type="Pfam" id="PF23091">
    <property type="entry name" value="TNFR_ELAPOR1_6th"/>
    <property type="match status" value="1"/>
</dbReference>
<dbReference type="Proteomes" id="UP000515908">
    <property type="component" value="Chromosome 11"/>
</dbReference>
<dbReference type="VEuPathDB" id="TriTrypDB:ADEAN_000584000"/>
<dbReference type="Gene3D" id="2.70.130.10">
    <property type="entry name" value="Mannose-6-phosphate receptor binding domain"/>
    <property type="match status" value="1"/>
</dbReference>
<dbReference type="EMBL" id="LR877155">
    <property type="protein sequence ID" value="CAD2218352.1"/>
    <property type="molecule type" value="Genomic_DNA"/>
</dbReference>
<evidence type="ECO:0000256" key="2">
    <source>
        <dbReference type="SAM" id="Phobius"/>
    </source>
</evidence>
<feature type="compositionally biased region" description="Pro residues" evidence="1">
    <location>
        <begin position="1011"/>
        <end position="1023"/>
    </location>
</feature>
<dbReference type="PANTHER" id="PTHR22727:SF15">
    <property type="entry name" value="MRH DOMAIN-CONTAINING PROTEIN"/>
    <property type="match status" value="1"/>
</dbReference>
<keyword evidence="2" id="KW-1133">Transmembrane helix</keyword>
<evidence type="ECO:0000313" key="6">
    <source>
        <dbReference type="Proteomes" id="UP000515908"/>
    </source>
</evidence>
<name>A0A7G2CJB3_9TRYP</name>
<keyword evidence="3" id="KW-0732">Signal</keyword>
<dbReference type="AlphaFoldDB" id="A0A7G2CJB3"/>
<evidence type="ECO:0000313" key="5">
    <source>
        <dbReference type="EMBL" id="CAD2218352.1"/>
    </source>
</evidence>
<dbReference type="InterPro" id="IPR009030">
    <property type="entry name" value="Growth_fac_rcpt_cys_sf"/>
</dbReference>
<evidence type="ECO:0000256" key="1">
    <source>
        <dbReference type="SAM" id="MobiDB-lite"/>
    </source>
</evidence>
<keyword evidence="6" id="KW-1185">Reference proteome</keyword>
<proteinExistence type="predicted"/>
<dbReference type="SMART" id="SM01411">
    <property type="entry name" value="Ephrin_rec_like"/>
    <property type="match status" value="3"/>
</dbReference>
<dbReference type="SUPFAM" id="SSF57184">
    <property type="entry name" value="Growth factor receptor domain"/>
    <property type="match status" value="1"/>
</dbReference>
<feature type="domain" description="Elapor1/2 TNF receptor-like" evidence="4">
    <location>
        <begin position="369"/>
        <end position="400"/>
    </location>
</feature>
<evidence type="ECO:0000256" key="3">
    <source>
        <dbReference type="SAM" id="SignalP"/>
    </source>
</evidence>
<feature type="region of interest" description="Disordered" evidence="1">
    <location>
        <begin position="949"/>
        <end position="1023"/>
    </location>
</feature>
<accession>A0A7G2CJB3</accession>
<dbReference type="SUPFAM" id="SSF50911">
    <property type="entry name" value="Mannose 6-phosphate receptor domain"/>
    <property type="match status" value="1"/>
</dbReference>
<dbReference type="InterPro" id="IPR009011">
    <property type="entry name" value="Man6P_isomerase_rcpt-bd_dom_sf"/>
</dbReference>
<dbReference type="InterPro" id="IPR039181">
    <property type="entry name" value="Elapor1/2"/>
</dbReference>
<feature type="chain" id="PRO_5028813981" description="Elapor1/2 TNF receptor-like domain-containing protein" evidence="3">
    <location>
        <begin position="21"/>
        <end position="1023"/>
    </location>
</feature>
<organism evidence="5 6">
    <name type="scientific">Angomonas deanei</name>
    <dbReference type="NCBI Taxonomy" id="59799"/>
    <lineage>
        <taxon>Eukaryota</taxon>
        <taxon>Discoba</taxon>
        <taxon>Euglenozoa</taxon>
        <taxon>Kinetoplastea</taxon>
        <taxon>Metakinetoplastina</taxon>
        <taxon>Trypanosomatida</taxon>
        <taxon>Trypanosomatidae</taxon>
        <taxon>Strigomonadinae</taxon>
        <taxon>Angomonas</taxon>
    </lineage>
</organism>
<dbReference type="GO" id="GO:0016020">
    <property type="term" value="C:membrane"/>
    <property type="evidence" value="ECO:0007669"/>
    <property type="project" value="TreeGrafter"/>
</dbReference>
<dbReference type="PANTHER" id="PTHR22727">
    <property type="entry name" value="PROTEIN CBG13728"/>
    <property type="match status" value="1"/>
</dbReference>